<feature type="transmembrane region" description="Helical" evidence="7">
    <location>
        <begin position="74"/>
        <end position="91"/>
    </location>
</feature>
<feature type="transmembrane region" description="Helical" evidence="7">
    <location>
        <begin position="461"/>
        <end position="478"/>
    </location>
</feature>
<feature type="transmembrane region" description="Helical" evidence="7">
    <location>
        <begin position="45"/>
        <end position="62"/>
    </location>
</feature>
<dbReference type="Pfam" id="PF13515">
    <property type="entry name" value="FUSC_2"/>
    <property type="match status" value="1"/>
</dbReference>
<protein>
    <submittedName>
        <fullName evidence="9">Inner membrane protein YccS</fullName>
    </submittedName>
</protein>
<evidence type="ECO:0000256" key="6">
    <source>
        <dbReference type="ARBA" id="ARBA00043993"/>
    </source>
</evidence>
<keyword evidence="4 7" id="KW-1133">Transmembrane helix</keyword>
<feature type="transmembrane region" description="Helical" evidence="7">
    <location>
        <begin position="438"/>
        <end position="455"/>
    </location>
</feature>
<keyword evidence="10" id="KW-1185">Reference proteome</keyword>
<proteinExistence type="inferred from homology"/>
<keyword evidence="2" id="KW-1003">Cell membrane</keyword>
<evidence type="ECO:0000256" key="5">
    <source>
        <dbReference type="ARBA" id="ARBA00023136"/>
    </source>
</evidence>
<feature type="transmembrane region" description="Helical" evidence="7">
    <location>
        <begin position="97"/>
        <end position="116"/>
    </location>
</feature>
<evidence type="ECO:0000313" key="10">
    <source>
        <dbReference type="Proteomes" id="UP001139263"/>
    </source>
</evidence>
<evidence type="ECO:0000259" key="8">
    <source>
        <dbReference type="Pfam" id="PF13515"/>
    </source>
</evidence>
<dbReference type="PANTHER" id="PTHR30509:SF9">
    <property type="entry name" value="MULTIDRUG RESISTANCE PROTEIN MDTO"/>
    <property type="match status" value="1"/>
</dbReference>
<dbReference type="GO" id="GO:0005886">
    <property type="term" value="C:plasma membrane"/>
    <property type="evidence" value="ECO:0007669"/>
    <property type="project" value="UniProtKB-SubCell"/>
</dbReference>
<dbReference type="RefSeq" id="WP_241713224.1">
    <property type="nucleotide sequence ID" value="NZ_JALBUF010000003.1"/>
</dbReference>
<sequence length="711" mass="78798">MKKKKRMSYINSLLRLDMGQITWRQALRNALGISLPLIAGVLCGHILYGLGGAVGALVAGFASMTGTYRKRLRTMLLTAVWMSVATFIGAATGNILWFAVFVMMISGFIAGLLVAVSPEAAQIGLLSTNSLILIANFPETPLHAFYQGLLVAAGALIQIILMMIDNAVRPSPTEASDVATVFKALSAYAKARTRDADVLVARSFLIANSSLKDSSLKTSYWYHLSHLLDIAERLRLDIVALDGAFFMHREHGTHAERVSHIELYQHLIRTVLQQVSEILAKVSPIIKKNALVDPSFADSVSQLQKLISTTMISTLDHEDRAQELKERLNDLISRLLDMSNFITSGQPSLEITMTTKEMPTLRRSTLSVIHDVSSTLKANVTLRSSAFRHAIRLSGTLTVAVLLYRFLHLPRGYWIPLTALIILKPDFFTTFSRGSARILGTLLGVAFTTLFMIFIPDSHHLLGLSLVVLFAWALYTTINFNYTIYTTLLTAEVVVLLSFFEQSAPLATAMDRLIDTAIGGILAFVAYAIWPTWQRRNVPESFNRLIVAEQKYFHAVFHLDSNTSKYRKNTRLARTNTVTVVEQALAEPVQLKLPVVNIMGLLTGLHRFADTLVALEANSDTILAPYIEQPDVQHFIAATEAALNSLEQLLVARMIATTNTQFNTIETSVQLKEIEDAIHVHTNHIPPALEEIFVRLASNIGTMNRMLSSIE</sequence>
<evidence type="ECO:0000256" key="4">
    <source>
        <dbReference type="ARBA" id="ARBA00022989"/>
    </source>
</evidence>
<accession>A0A9X2ABX4</accession>
<comment type="similarity">
    <text evidence="6">Belongs to the YccS/YhfK family.</text>
</comment>
<dbReference type="AlphaFoldDB" id="A0A9X2ABX4"/>
<dbReference type="PANTHER" id="PTHR30509">
    <property type="entry name" value="P-HYDROXYBENZOIC ACID EFFLUX PUMP SUBUNIT-RELATED"/>
    <property type="match status" value="1"/>
</dbReference>
<comment type="caution">
    <text evidence="9">The sequence shown here is derived from an EMBL/GenBank/DDBJ whole genome shotgun (WGS) entry which is preliminary data.</text>
</comment>
<feature type="transmembrane region" description="Helical" evidence="7">
    <location>
        <begin position="144"/>
        <end position="164"/>
    </location>
</feature>
<organism evidence="9 10">
    <name type="scientific">Sulfoacidibacillus ferrooxidans</name>
    <dbReference type="NCBI Taxonomy" id="2005001"/>
    <lineage>
        <taxon>Bacteria</taxon>
        <taxon>Bacillati</taxon>
        <taxon>Bacillota</taxon>
        <taxon>Bacilli</taxon>
        <taxon>Bacillales</taxon>
        <taxon>Alicyclobacillaceae</taxon>
        <taxon>Sulfoacidibacillus</taxon>
    </lineage>
</organism>
<keyword evidence="5 7" id="KW-0472">Membrane</keyword>
<dbReference type="InterPro" id="IPR049453">
    <property type="entry name" value="Memb_transporter_dom"/>
</dbReference>
<keyword evidence="3 7" id="KW-0812">Transmembrane</keyword>
<gene>
    <name evidence="9" type="primary">yccS</name>
    <name evidence="9" type="ORF">MM817_01505</name>
</gene>
<evidence type="ECO:0000256" key="1">
    <source>
        <dbReference type="ARBA" id="ARBA00004651"/>
    </source>
</evidence>
<reference evidence="9" key="1">
    <citation type="submission" date="2022-03" db="EMBL/GenBank/DDBJ databases">
        <title>Draft Genome Sequence of Firmicute Strain S0AB, a Heterotrophic Iron/Sulfur-Oxidizing Extreme Acidophile.</title>
        <authorList>
            <person name="Vergara E."/>
            <person name="Pakostova E."/>
            <person name="Johnson D.B."/>
            <person name="Holmes D.S."/>
        </authorList>
    </citation>
    <scope>NUCLEOTIDE SEQUENCE</scope>
    <source>
        <strain evidence="9">S0AB</strain>
    </source>
</reference>
<evidence type="ECO:0000313" key="9">
    <source>
        <dbReference type="EMBL" id="MCI0183234.1"/>
    </source>
</evidence>
<dbReference type="Proteomes" id="UP001139263">
    <property type="component" value="Unassembled WGS sequence"/>
</dbReference>
<feature type="transmembrane region" description="Helical" evidence="7">
    <location>
        <begin position="512"/>
        <end position="530"/>
    </location>
</feature>
<comment type="subcellular location">
    <subcellularLocation>
        <location evidence="1">Cell membrane</location>
        <topology evidence="1">Multi-pass membrane protein</topology>
    </subcellularLocation>
</comment>
<evidence type="ECO:0000256" key="3">
    <source>
        <dbReference type="ARBA" id="ARBA00022692"/>
    </source>
</evidence>
<dbReference type="EMBL" id="JALBUF010000003">
    <property type="protein sequence ID" value="MCI0183234.1"/>
    <property type="molecule type" value="Genomic_DNA"/>
</dbReference>
<name>A0A9X2ABX4_9BACL</name>
<feature type="domain" description="Integral membrane bound transporter" evidence="8">
    <location>
        <begin position="399"/>
        <end position="525"/>
    </location>
</feature>
<evidence type="ECO:0000256" key="7">
    <source>
        <dbReference type="SAM" id="Phobius"/>
    </source>
</evidence>
<evidence type="ECO:0000256" key="2">
    <source>
        <dbReference type="ARBA" id="ARBA00022475"/>
    </source>
</evidence>